<evidence type="ECO:0000313" key="1">
    <source>
        <dbReference type="EMBL" id="TCN44926.1"/>
    </source>
</evidence>
<dbReference type="GO" id="GO:0016787">
    <property type="term" value="F:hydrolase activity"/>
    <property type="evidence" value="ECO:0007669"/>
    <property type="project" value="UniProtKB-KW"/>
</dbReference>
<comment type="caution">
    <text evidence="1">The sequence shown here is derived from an EMBL/GenBank/DDBJ whole genome shotgun (WGS) entry which is preliminary data.</text>
</comment>
<dbReference type="Pfam" id="PF05013">
    <property type="entry name" value="FGase"/>
    <property type="match status" value="1"/>
</dbReference>
<dbReference type="Proteomes" id="UP000295351">
    <property type="component" value="Unassembled WGS sequence"/>
</dbReference>
<dbReference type="EMBL" id="SLVX01000008">
    <property type="protein sequence ID" value="TCN44926.1"/>
    <property type="molecule type" value="Genomic_DNA"/>
</dbReference>
<dbReference type="AlphaFoldDB" id="A0A4R2CV52"/>
<sequence>MTDLIDSDERREGALWSVARGQSPVIGTAIHDGHLLRSDLAARMKLDAAGRLREEDPFTAAFIADMNNRIVVHRSRFEVDLNRPRDGAVYLRPEQAWGLDIWVEPPGHEVLERLLGQHDGYYAMLKALLADMARAHGRFVLLDMHSYNHRRAGPDGPTTAQADAPDINIGTFSMDRAFWAPVVDAFMACLRAQPFPGRQLDVRENVAFAGKGEQTRFVHQHFPGRGCAIAVEFKKIFMDEWTGAPDREAIAAFRAAIRASLPVLEGALRAMPGGDGP</sequence>
<reference evidence="1 2" key="1">
    <citation type="submission" date="2019-03" db="EMBL/GenBank/DDBJ databases">
        <title>Genomic Encyclopedia of Type Strains, Phase IV (KMG-IV): sequencing the most valuable type-strain genomes for metagenomic binning, comparative biology and taxonomic classification.</title>
        <authorList>
            <person name="Goeker M."/>
        </authorList>
    </citation>
    <scope>NUCLEOTIDE SEQUENCE [LARGE SCALE GENOMIC DNA]</scope>
    <source>
        <strain evidence="1 2">DSM 18401</strain>
    </source>
</reference>
<accession>A0A4R2CV52</accession>
<dbReference type="InterPro" id="IPR007709">
    <property type="entry name" value="N-FG_amidohydro"/>
</dbReference>
<gene>
    <name evidence="1" type="ORF">EV665_10865</name>
</gene>
<organism evidence="1 2">
    <name type="scientific">Shinella granuli</name>
    <dbReference type="NCBI Taxonomy" id="323621"/>
    <lineage>
        <taxon>Bacteria</taxon>
        <taxon>Pseudomonadati</taxon>
        <taxon>Pseudomonadota</taxon>
        <taxon>Alphaproteobacteria</taxon>
        <taxon>Hyphomicrobiales</taxon>
        <taxon>Rhizobiaceae</taxon>
        <taxon>Shinella</taxon>
    </lineage>
</organism>
<dbReference type="RefSeq" id="WP_133034656.1">
    <property type="nucleotide sequence ID" value="NZ_BAABEI010000003.1"/>
</dbReference>
<name>A0A4R2CV52_SHIGR</name>
<dbReference type="Gene3D" id="3.40.630.40">
    <property type="entry name" value="Zn-dependent exopeptidases"/>
    <property type="match status" value="1"/>
</dbReference>
<keyword evidence="2" id="KW-1185">Reference proteome</keyword>
<evidence type="ECO:0000313" key="2">
    <source>
        <dbReference type="Proteomes" id="UP000295351"/>
    </source>
</evidence>
<protein>
    <submittedName>
        <fullName evidence="1">N-formylglutamate amidohydrolase</fullName>
    </submittedName>
</protein>
<dbReference type="SUPFAM" id="SSF53187">
    <property type="entry name" value="Zn-dependent exopeptidases"/>
    <property type="match status" value="1"/>
</dbReference>
<proteinExistence type="predicted"/>
<keyword evidence="1" id="KW-0378">Hydrolase</keyword>